<dbReference type="GO" id="GO:0007165">
    <property type="term" value="P:signal transduction"/>
    <property type="evidence" value="ECO:0007669"/>
    <property type="project" value="UniProtKB-KW"/>
</dbReference>
<evidence type="ECO:0000313" key="10">
    <source>
        <dbReference type="EMBL" id="MBB3975849.1"/>
    </source>
</evidence>
<feature type="region of interest" description="Disordered" evidence="6">
    <location>
        <begin position="266"/>
        <end position="288"/>
    </location>
</feature>
<dbReference type="GO" id="GO:0004888">
    <property type="term" value="F:transmembrane signaling receptor activity"/>
    <property type="evidence" value="ECO:0007669"/>
    <property type="project" value="InterPro"/>
</dbReference>
<dbReference type="SUPFAM" id="SSF58104">
    <property type="entry name" value="Methyl-accepting chemotaxis protein (MCP) signaling domain"/>
    <property type="match status" value="1"/>
</dbReference>
<feature type="coiled-coil region" evidence="5">
    <location>
        <begin position="361"/>
        <end position="388"/>
    </location>
</feature>
<keyword evidence="7" id="KW-0472">Membrane</keyword>
<feature type="transmembrane region" description="Helical" evidence="7">
    <location>
        <begin position="12"/>
        <end position="32"/>
    </location>
</feature>
<dbReference type="PROSITE" id="PS50111">
    <property type="entry name" value="CHEMOTAXIS_TRANSDUC_2"/>
    <property type="match status" value="1"/>
</dbReference>
<dbReference type="Pfam" id="PF00015">
    <property type="entry name" value="MCPsignal"/>
    <property type="match status" value="1"/>
</dbReference>
<dbReference type="GO" id="GO:0016020">
    <property type="term" value="C:membrane"/>
    <property type="evidence" value="ECO:0007669"/>
    <property type="project" value="UniProtKB-SubCell"/>
</dbReference>
<comment type="caution">
    <text evidence="10">The sequence shown here is derived from an EMBL/GenBank/DDBJ whole genome shotgun (WGS) entry which is preliminary data.</text>
</comment>
<evidence type="ECO:0000256" key="3">
    <source>
        <dbReference type="ARBA" id="ARBA00029447"/>
    </source>
</evidence>
<proteinExistence type="inferred from homology"/>
<evidence type="ECO:0000256" key="7">
    <source>
        <dbReference type="SAM" id="Phobius"/>
    </source>
</evidence>
<evidence type="ECO:0000259" key="9">
    <source>
        <dbReference type="PROSITE" id="PS50885"/>
    </source>
</evidence>
<keyword evidence="4" id="KW-0807">Transducer</keyword>
<dbReference type="InterPro" id="IPR004090">
    <property type="entry name" value="Chemotax_Me-accpt_rcpt"/>
</dbReference>
<dbReference type="InterPro" id="IPR051310">
    <property type="entry name" value="MCP_chemotaxis"/>
</dbReference>
<dbReference type="PANTHER" id="PTHR43531">
    <property type="entry name" value="PROTEIN ICFG"/>
    <property type="match status" value="1"/>
</dbReference>
<dbReference type="InterPro" id="IPR003660">
    <property type="entry name" value="HAMP_dom"/>
</dbReference>
<reference evidence="10 11" key="1">
    <citation type="submission" date="2020-08" db="EMBL/GenBank/DDBJ databases">
        <title>Genomic Encyclopedia of Type Strains, Phase IV (KMG-IV): sequencing the most valuable type-strain genomes for metagenomic binning, comparative biology and taxonomic classification.</title>
        <authorList>
            <person name="Goeker M."/>
        </authorList>
    </citation>
    <scope>NUCLEOTIDE SEQUENCE [LARGE SCALE GENOMIC DNA]</scope>
    <source>
        <strain evidence="10 11">DSM 100211</strain>
    </source>
</reference>
<evidence type="ECO:0000256" key="6">
    <source>
        <dbReference type="SAM" id="MobiDB-lite"/>
    </source>
</evidence>
<keyword evidence="7" id="KW-0812">Transmembrane</keyword>
<comment type="similarity">
    <text evidence="3">Belongs to the methyl-accepting chemotaxis (MCP) protein family.</text>
</comment>
<dbReference type="Pfam" id="PF05227">
    <property type="entry name" value="CHASE3"/>
    <property type="match status" value="1"/>
</dbReference>
<dbReference type="AlphaFoldDB" id="A0A7W6D4Q7"/>
<dbReference type="InterPro" id="IPR007891">
    <property type="entry name" value="CHASE3"/>
</dbReference>
<evidence type="ECO:0000256" key="2">
    <source>
        <dbReference type="ARBA" id="ARBA00022500"/>
    </source>
</evidence>
<protein>
    <submittedName>
        <fullName evidence="10">Methyl-accepting chemotaxis protein</fullName>
    </submittedName>
</protein>
<dbReference type="FunFam" id="1.10.287.950:FF:000001">
    <property type="entry name" value="Methyl-accepting chemotaxis sensory transducer"/>
    <property type="match status" value="1"/>
</dbReference>
<dbReference type="SUPFAM" id="SSF158472">
    <property type="entry name" value="HAMP domain-like"/>
    <property type="match status" value="1"/>
</dbReference>
<dbReference type="Proteomes" id="UP000574761">
    <property type="component" value="Unassembled WGS sequence"/>
</dbReference>
<keyword evidence="5" id="KW-0175">Coiled coil</keyword>
<dbReference type="Gene3D" id="6.10.340.10">
    <property type="match status" value="1"/>
</dbReference>
<dbReference type="GO" id="GO:0006935">
    <property type="term" value="P:chemotaxis"/>
    <property type="evidence" value="ECO:0007669"/>
    <property type="project" value="UniProtKB-KW"/>
</dbReference>
<dbReference type="InterPro" id="IPR004089">
    <property type="entry name" value="MCPsignal_dom"/>
</dbReference>
<comment type="subcellular location">
    <subcellularLocation>
        <location evidence="1">Membrane</location>
    </subcellularLocation>
</comment>
<dbReference type="Pfam" id="PF00672">
    <property type="entry name" value="HAMP"/>
    <property type="match status" value="1"/>
</dbReference>
<keyword evidence="7" id="KW-1133">Transmembrane helix</keyword>
<keyword evidence="2" id="KW-0145">Chemotaxis</keyword>
<evidence type="ECO:0000256" key="1">
    <source>
        <dbReference type="ARBA" id="ARBA00004370"/>
    </source>
</evidence>
<organism evidence="10 11">
    <name type="scientific">Mycoplana azooxidifex</name>
    <dbReference type="NCBI Taxonomy" id="1636188"/>
    <lineage>
        <taxon>Bacteria</taxon>
        <taxon>Pseudomonadati</taxon>
        <taxon>Pseudomonadota</taxon>
        <taxon>Alphaproteobacteria</taxon>
        <taxon>Hyphomicrobiales</taxon>
        <taxon>Rhizobiaceae</taxon>
        <taxon>Mycoplana</taxon>
    </lineage>
</organism>
<dbReference type="Gene3D" id="1.10.287.950">
    <property type="entry name" value="Methyl-accepting chemotaxis protein"/>
    <property type="match status" value="1"/>
</dbReference>
<keyword evidence="11" id="KW-1185">Reference proteome</keyword>
<dbReference type="PRINTS" id="PR00260">
    <property type="entry name" value="CHEMTRNSDUCR"/>
</dbReference>
<evidence type="ECO:0000259" key="8">
    <source>
        <dbReference type="PROSITE" id="PS50111"/>
    </source>
</evidence>
<feature type="transmembrane region" description="Helical" evidence="7">
    <location>
        <begin position="187"/>
        <end position="209"/>
    </location>
</feature>
<gene>
    <name evidence="10" type="ORF">GGQ64_001036</name>
</gene>
<dbReference type="EMBL" id="JACIEE010000002">
    <property type="protein sequence ID" value="MBB3975849.1"/>
    <property type="molecule type" value="Genomic_DNA"/>
</dbReference>
<accession>A0A7W6D4Q7</accession>
<feature type="domain" description="HAMP" evidence="9">
    <location>
        <begin position="211"/>
        <end position="264"/>
    </location>
</feature>
<dbReference type="PANTHER" id="PTHR43531:SF11">
    <property type="entry name" value="METHYL-ACCEPTING CHEMOTAXIS PROTEIN 3"/>
    <property type="match status" value="1"/>
</dbReference>
<evidence type="ECO:0000256" key="5">
    <source>
        <dbReference type="SAM" id="Coils"/>
    </source>
</evidence>
<feature type="domain" description="HAMP" evidence="9">
    <location>
        <begin position="292"/>
        <end position="344"/>
    </location>
</feature>
<sequence length="611" mass="64723">MKFKNISLSGKLSITFAGLILVFLAVSGIVYVKARESMLASESQLRSERLVNTVDNALHAMLEQAVNQRGFLLFRSDSTYGDVFANRDKMLKFIDEAKQTAAGQPEMLKSIDAMLSAANVFHEQLTVPQLEARKTTEAPISEVIEIGRNQSKGQLDVFRGSAATIKAQAGEWAAEQAARQKAANSGLVLALVVGALTAIAIAVLLAWTLSRAIVRPIVGMTAAMDKLAGGDSNIDVPALDRSDEVGRMANAVLVFKQAAVEKLRLSGETERMRDDAERQRRDTDEQKKREALEINQAVDELAAGLAGLADGDVSYRIETPFSPHLDRLRLDFNASLDKLRGALQSVGSNAAAIHAGASEILSAADDLARRTEQQAASVEETAAALEEVTSTVRDSAKGAEEAGRLVERTRKGAERSGEIVRDAVSAMQAIEKSSGEISNIIGVIEDIAFQTNLLALNAGVEAARAGEAGKGFAVVAQEVRELAQRSGKAAKEIKALITTSGEQVQSGVSLVGDTGKALETIVGEVQEINRHVASIVVATREQATGLQEISTAVNTMDQGTQQNAAMVEEQTAASHSLAQEAAALNELLTQFKLGGAAAGFAATAPATRRAA</sequence>
<dbReference type="PROSITE" id="PS50885">
    <property type="entry name" value="HAMP"/>
    <property type="match status" value="2"/>
</dbReference>
<evidence type="ECO:0000313" key="11">
    <source>
        <dbReference type="Proteomes" id="UP000574761"/>
    </source>
</evidence>
<evidence type="ECO:0000256" key="4">
    <source>
        <dbReference type="PROSITE-ProRule" id="PRU00284"/>
    </source>
</evidence>
<dbReference type="SMART" id="SM00304">
    <property type="entry name" value="HAMP"/>
    <property type="match status" value="2"/>
</dbReference>
<dbReference type="CDD" id="cd06225">
    <property type="entry name" value="HAMP"/>
    <property type="match status" value="1"/>
</dbReference>
<dbReference type="CDD" id="cd11386">
    <property type="entry name" value="MCP_signal"/>
    <property type="match status" value="1"/>
</dbReference>
<feature type="domain" description="Methyl-accepting transducer" evidence="8">
    <location>
        <begin position="349"/>
        <end position="578"/>
    </location>
</feature>
<dbReference type="SMART" id="SM00283">
    <property type="entry name" value="MA"/>
    <property type="match status" value="1"/>
</dbReference>
<name>A0A7W6D4Q7_9HYPH</name>